<sequence length="289" mass="32669">MNKLQHLLIGVVMGVTLSMGGVPSVSFAQTEVGQAPQTTDRYQQLQQRDYQSGSQAYDVVNHDQPDTISPQDYPVSRIDFSNLDRLNRAQPATAYLTQENLGKSKGRERQLFKPTGWSNQPKRVNGQRVFPVNRGHLIAYTCTFNLDENGKYQPGAKGSIDNPKNLFTQTAFANQKVMTINEQAVRNALAQGKHVIYQVTPVFQGNDLMAKGVWVQAVSSDGSFHFNRYLYNVQPGLAFDYATGRSHVDSQMTVPTPMNYENYRKHALKPISTGYQTHRHEKVRVRHFF</sequence>
<dbReference type="EMBL" id="CP097478">
    <property type="protein sequence ID" value="USS93700.1"/>
    <property type="molecule type" value="Genomic_DNA"/>
</dbReference>
<evidence type="ECO:0000313" key="3">
    <source>
        <dbReference type="Proteomes" id="UP001057532"/>
    </source>
</evidence>
<accession>A0ABY5C8L0</accession>
<dbReference type="Pfam" id="PF13930">
    <property type="entry name" value="Endonuclea_NS_2"/>
    <property type="match status" value="1"/>
</dbReference>
<keyword evidence="2" id="KW-0378">Hydrolase</keyword>
<gene>
    <name evidence="2" type="ORF">M8332_02285</name>
</gene>
<name>A0ABY5C8L0_9LACO</name>
<dbReference type="InterPro" id="IPR001604">
    <property type="entry name" value="Endo_G_ENPP1-like_dom"/>
</dbReference>
<feature type="domain" description="DNA/RNA non-specific endonuclease/pyrophosphatase/phosphodiesterase" evidence="1">
    <location>
        <begin position="72"/>
        <end position="248"/>
    </location>
</feature>
<dbReference type="InterPro" id="IPR044927">
    <property type="entry name" value="Endonuclea_NS_2"/>
</dbReference>
<dbReference type="RefSeq" id="WP_252780581.1">
    <property type="nucleotide sequence ID" value="NZ_CP097478.1"/>
</dbReference>
<keyword evidence="3" id="KW-1185">Reference proteome</keyword>
<keyword evidence="2" id="KW-0255">Endonuclease</keyword>
<protein>
    <submittedName>
        <fullName evidence="2">DNA/RNA non-specific endonuclease</fullName>
    </submittedName>
</protein>
<dbReference type="Proteomes" id="UP001057532">
    <property type="component" value="Chromosome"/>
</dbReference>
<reference evidence="2" key="1">
    <citation type="submission" date="2022-05" db="EMBL/GenBank/DDBJ databases">
        <authorList>
            <person name="Oliphant S.A."/>
            <person name="Watson-Haigh N.S."/>
            <person name="Sumby K.M."/>
            <person name="Gardner J.M."/>
            <person name="Jiranek V."/>
        </authorList>
    </citation>
    <scope>NUCLEOTIDE SEQUENCE</scope>
    <source>
        <strain evidence="2">Ru20-1</strain>
    </source>
</reference>
<dbReference type="SMART" id="SM00892">
    <property type="entry name" value="Endonuclease_NS"/>
    <property type="match status" value="1"/>
</dbReference>
<keyword evidence="2" id="KW-0540">Nuclease</keyword>
<evidence type="ECO:0000259" key="1">
    <source>
        <dbReference type="SMART" id="SM00892"/>
    </source>
</evidence>
<evidence type="ECO:0000313" key="2">
    <source>
        <dbReference type="EMBL" id="USS93700.1"/>
    </source>
</evidence>
<proteinExistence type="predicted"/>
<organism evidence="2 3">
    <name type="scientific">Fructilactobacillus ixorae</name>
    <dbReference type="NCBI Taxonomy" id="1750535"/>
    <lineage>
        <taxon>Bacteria</taxon>
        <taxon>Bacillati</taxon>
        <taxon>Bacillota</taxon>
        <taxon>Bacilli</taxon>
        <taxon>Lactobacillales</taxon>
        <taxon>Lactobacillaceae</taxon>
        <taxon>Fructilactobacillus</taxon>
    </lineage>
</organism>
<dbReference type="GO" id="GO:0004519">
    <property type="term" value="F:endonuclease activity"/>
    <property type="evidence" value="ECO:0007669"/>
    <property type="project" value="UniProtKB-KW"/>
</dbReference>
<dbReference type="Gene3D" id="3.40.570.10">
    <property type="entry name" value="Extracellular Endonuclease, subunit A"/>
    <property type="match status" value="1"/>
</dbReference>
<dbReference type="InterPro" id="IPR044929">
    <property type="entry name" value="DNA/RNA_non-sp_Endonuclease_sf"/>
</dbReference>